<evidence type="ECO:0000259" key="18">
    <source>
        <dbReference type="PROSITE" id="PS51198"/>
    </source>
</evidence>
<reference evidence="20" key="2">
    <citation type="submission" date="2022-01" db="EMBL/GenBank/DDBJ databases">
        <authorList>
            <person name="Zhou L.Y."/>
        </authorList>
    </citation>
    <scope>NUCLEOTIDE SEQUENCE</scope>
    <source>
        <strain evidence="20">TLK-CK17</strain>
    </source>
</reference>
<feature type="region of interest" description="Disordered" evidence="17">
    <location>
        <begin position="947"/>
        <end position="966"/>
    </location>
</feature>
<comment type="domain">
    <text evidence="15">The C-terminal domain has nuclease activity and interacts with RecD. It interacts with RecA, facilitating its loading onto ssDNA.</text>
</comment>
<dbReference type="PANTHER" id="PTHR11070">
    <property type="entry name" value="UVRD / RECB / PCRA DNA HELICASE FAMILY MEMBER"/>
    <property type="match status" value="1"/>
</dbReference>
<dbReference type="InterPro" id="IPR011335">
    <property type="entry name" value="Restrct_endonuc-II-like"/>
</dbReference>
<dbReference type="Gene3D" id="1.10.486.10">
    <property type="entry name" value="PCRA, domain 4"/>
    <property type="match status" value="1"/>
</dbReference>
<feature type="binding site" evidence="15">
    <location>
        <position position="1123"/>
    </location>
    <ligand>
        <name>Mg(2+)</name>
        <dbReference type="ChEBI" id="CHEBI:18420"/>
    </ligand>
</feature>
<evidence type="ECO:0000256" key="2">
    <source>
        <dbReference type="ARBA" id="ARBA00022723"/>
    </source>
</evidence>
<keyword evidence="5 15" id="KW-0378">Hydrolase</keyword>
<dbReference type="Gene3D" id="3.40.50.300">
    <property type="entry name" value="P-loop containing nucleotide triphosphate hydrolases"/>
    <property type="match status" value="2"/>
</dbReference>
<evidence type="ECO:0000259" key="19">
    <source>
        <dbReference type="PROSITE" id="PS51217"/>
    </source>
</evidence>
<evidence type="ECO:0000256" key="14">
    <source>
        <dbReference type="ARBA" id="ARBA00048988"/>
    </source>
</evidence>
<proteinExistence type="inferred from homology"/>
<protein>
    <recommendedName>
        <fullName evidence="15">RecBCD enzyme subunit RecB</fullName>
        <ecNumber evidence="15">3.1.11.5</ecNumber>
        <ecNumber evidence="15">5.6.2.4</ecNumber>
    </recommendedName>
    <alternativeName>
        <fullName evidence="15">DNA 3'-5' helicase subunit RecB</fullName>
    </alternativeName>
    <alternativeName>
        <fullName evidence="15">Exonuclease V subunit RecB</fullName>
        <shortName evidence="15">ExoV subunit RecB</shortName>
    </alternativeName>
    <alternativeName>
        <fullName evidence="15">Helicase/nuclease RecBCD subunit RecB</fullName>
    </alternativeName>
</protein>
<dbReference type="InterPro" id="IPR038726">
    <property type="entry name" value="PDDEXK_AddAB-type"/>
</dbReference>
<keyword evidence="6 15" id="KW-0347">Helicase</keyword>
<keyword evidence="21" id="KW-1185">Reference proteome</keyword>
<dbReference type="HAMAP" id="MF_01485">
    <property type="entry name" value="RecB"/>
    <property type="match status" value="1"/>
</dbReference>
<keyword evidence="4 15" id="KW-0227">DNA damage</keyword>
<keyword evidence="12 15" id="KW-0413">Isomerase</keyword>
<feature type="binding site" evidence="16">
    <location>
        <begin position="23"/>
        <end position="30"/>
    </location>
    <ligand>
        <name>ATP</name>
        <dbReference type="ChEBI" id="CHEBI:30616"/>
    </ligand>
</feature>
<feature type="region of interest" description="Disordered" evidence="17">
    <location>
        <begin position="415"/>
        <end position="439"/>
    </location>
</feature>
<feature type="binding site" evidence="15">
    <location>
        <position position="986"/>
    </location>
    <ligand>
        <name>Mg(2+)</name>
        <dbReference type="ChEBI" id="CHEBI:18420"/>
    </ligand>
</feature>
<keyword evidence="9 15" id="KW-0460">Magnesium</keyword>
<evidence type="ECO:0000256" key="3">
    <source>
        <dbReference type="ARBA" id="ARBA00022741"/>
    </source>
</evidence>
<evidence type="ECO:0000256" key="12">
    <source>
        <dbReference type="ARBA" id="ARBA00023235"/>
    </source>
</evidence>
<keyword evidence="10 15" id="KW-0238">DNA-binding</keyword>
<comment type="function">
    <text evidence="15">A helicase/nuclease that prepares dsDNA breaks (DSB) for recombinational DNA repair. Binds to DSBs and unwinds DNA via a highly rapid and processive ATP-dependent bidirectional helicase activity. Unwinds dsDNA until it encounters a Chi (crossover hotspot instigator) sequence from the 3' direction. Cuts ssDNA a few nucleotides 3' to the Chi site. The properties and activities of the enzyme are changed at Chi. The Chi-altered holoenzyme produces a long 3'-ssDNA overhang and facilitates RecA-binding to the ssDNA for homologous DNA recombination and repair. Holoenzyme degrades any linearized DNA that is unable to undergo homologous recombination. In the holoenzyme this subunit contributes ATPase, 3'-5' helicase, exonuclease activity and loads RecA onto ssDNA.</text>
</comment>
<dbReference type="Gene3D" id="3.90.320.10">
    <property type="match status" value="1"/>
</dbReference>
<keyword evidence="3 15" id="KW-0547">Nucleotide-binding</keyword>
<evidence type="ECO:0000256" key="4">
    <source>
        <dbReference type="ARBA" id="ARBA00022763"/>
    </source>
</evidence>
<dbReference type="Pfam" id="PF13361">
    <property type="entry name" value="UvrD_C"/>
    <property type="match status" value="1"/>
</dbReference>
<evidence type="ECO:0000256" key="13">
    <source>
        <dbReference type="ARBA" id="ARBA00034617"/>
    </source>
</evidence>
<sequence length="1259" mass="136060">MSAAPAFDPWLELALDGVHLVEASAGTGKTYTLATLVTRLVVERGLRVGEILAVTFTEAATQELRRRIRERLQLALEQVDAMPSETDGPAVVLTRRLLGLHRARSGEGDDALRRRLRQAVLEMDLAAIFTIHGFCARVLREHALESGQGFDPPELLGNDRALREALAADLWRAHAVDAAGADDLAGLWKEGPAALAADLKDLLREPVLLPPDAPLPPDPTPALEVATAHLLQAIEQHAADAQALVGHAFDRKILHGARVKRPSMAKAFDELLAGRENRSWPRGDKLHVDKLRPGKLLDFCYDDRRDQVPASPLFDALDAWFEADDAVQAWSSRRRAALLHRLRADAHVRLAALKRQRRVQTYDDLIDGVAAALEGPHGDLLAERLREQYEAALVDEFQDTDARQWRIFDRVFGTGSADGDREPPHPTAGHGPTALGSTPTGGSQARFLALIGDPKQAIYGFRGGDVHAYLDAAADTSRAPLLSQNFRSRPSVLAAIDALYAQAGAAAFVDPRIAFHPITPGGKREDGDFQRDDAAAPALTVWQAPPQPPDDKGKVRPWSAEDSRQLATRACVAAIHAVLSEGRAGRALIDGRPVRPGDIAVLVRSHAEATRIQRALAEAGIAAVAAGRQSLYATAEAGELHALLLALLHGGDDGRLRAALSTVLVGVDATGIDALERDPDAARLWQQQAHGWRERFARGGPLALVGELCAANAERLLGLADGERRVSNYLQLAEALQEMQARTLGLQGLVDAFGRRIASADADDETQLLRLESDARRVQIVTLHKSKGLEYPLVYLPFVGIGGRAKSPGNYCIAHDPVEGRRLHWKLDLPEAGWQSARIRWEEEQRAEDARLLYVGLTRAEHALWLAAGPFHSHARSPLAPMLGDLAGLAGTPGVVIDTAAPPAALPRLPAETDAAVPPARAASRRLDPDWWVYSFTQLAHADGGDRAAASTLPAAGGHDESLPEDAEDAAFDPRFAGTRFGVALHAALEDTDFAAWRGWRPGDAAPESERVHLARALEANGYAADALEDGIAFTTVLAGHTLTVALPEGLRLCDLAPGARRPEIEFQFALAPTRVDALLELLHAHGVVAGRHGFGLRQRLEGLMTGLIDLTYVHDGRWYLLDYKSNRLPRYDGASLDAAMTHSEYDLQALIYTLALHRWLRFRLGDHNDGGAYDYGRDFGGIRYLFCRGLDAARDDSPGIHAHRFEPALVHALDALFSGHAVAGDVGYARGLPASPHAGEGRRSGGSPSAGQRPGERA</sequence>
<dbReference type="PANTHER" id="PTHR11070:SF23">
    <property type="entry name" value="RECBCD ENZYME SUBUNIT RECB"/>
    <property type="match status" value="1"/>
</dbReference>
<dbReference type="EMBL" id="JAKJPO010000023">
    <property type="protein sequence ID" value="MCF7223796.1"/>
    <property type="molecule type" value="Genomic_DNA"/>
</dbReference>
<organism evidence="20 21">
    <name type="scientific">Marilutibacter chinensis</name>
    <dbReference type="NCBI Taxonomy" id="2912247"/>
    <lineage>
        <taxon>Bacteria</taxon>
        <taxon>Pseudomonadati</taxon>
        <taxon>Pseudomonadota</taxon>
        <taxon>Gammaproteobacteria</taxon>
        <taxon>Lysobacterales</taxon>
        <taxon>Lysobacteraceae</taxon>
        <taxon>Marilutibacter</taxon>
    </lineage>
</organism>
<dbReference type="Pfam" id="PF00580">
    <property type="entry name" value="UvrD-helicase"/>
    <property type="match status" value="1"/>
</dbReference>
<dbReference type="SUPFAM" id="SSF52980">
    <property type="entry name" value="Restriction endonuclease-like"/>
    <property type="match status" value="1"/>
</dbReference>
<keyword evidence="2 15" id="KW-0479">Metal-binding</keyword>
<name>A0ABS9HZ15_9GAMM</name>
<feature type="domain" description="UvrD-like helicase C-terminal" evidence="19">
    <location>
        <begin position="524"/>
        <end position="788"/>
    </location>
</feature>
<dbReference type="CDD" id="cd22352">
    <property type="entry name" value="RecB_C-like"/>
    <property type="match status" value="1"/>
</dbReference>
<evidence type="ECO:0000256" key="6">
    <source>
        <dbReference type="ARBA" id="ARBA00022806"/>
    </source>
</evidence>
<dbReference type="RefSeq" id="WP_237056943.1">
    <property type="nucleotide sequence ID" value="NZ_JAKJPO010000023.1"/>
</dbReference>
<dbReference type="InterPro" id="IPR004586">
    <property type="entry name" value="RecB"/>
</dbReference>
<keyword evidence="7 15" id="KW-0269">Exonuclease</keyword>
<evidence type="ECO:0000256" key="5">
    <source>
        <dbReference type="ARBA" id="ARBA00022801"/>
    </source>
</evidence>
<evidence type="ECO:0000256" key="7">
    <source>
        <dbReference type="ARBA" id="ARBA00022839"/>
    </source>
</evidence>
<comment type="domain">
    <text evidence="15">The N-terminal DNA-binding domain is a ssDNA-dependent ATPase and has ATP-dependent 3'-5' helicase function. This domain interacts with RecC.</text>
</comment>
<dbReference type="SUPFAM" id="SSF52540">
    <property type="entry name" value="P-loop containing nucleoside triphosphate hydrolases"/>
    <property type="match status" value="1"/>
</dbReference>
<comment type="catalytic activity">
    <reaction evidence="13 15">
        <text>Couples ATP hydrolysis with the unwinding of duplex DNA by translocating in the 3'-5' direction.</text>
        <dbReference type="EC" id="5.6.2.4"/>
    </reaction>
</comment>
<evidence type="ECO:0000256" key="10">
    <source>
        <dbReference type="ARBA" id="ARBA00023125"/>
    </source>
</evidence>
<feature type="binding site" evidence="15">
    <location>
        <position position="1110"/>
    </location>
    <ligand>
        <name>Mg(2+)</name>
        <dbReference type="ChEBI" id="CHEBI:18420"/>
    </ligand>
</feature>
<keyword evidence="1 15" id="KW-0540">Nuclease</keyword>
<feature type="domain" description="UvrD-like helicase ATP-binding" evidence="18">
    <location>
        <begin position="2"/>
        <end position="489"/>
    </location>
</feature>
<comment type="miscellaneous">
    <text evidence="15">In the RecBCD complex, RecB has a slow 3'-5' helicase, an exonuclease activity and loads RecA onto ssDNA, RecD has a fast 5'-3' helicase activity, while RecC stimulates the ATPase and processivity of the RecB helicase and contributes to recognition of the Chi site.</text>
</comment>
<evidence type="ECO:0000256" key="17">
    <source>
        <dbReference type="SAM" id="MobiDB-lite"/>
    </source>
</evidence>
<dbReference type="InterPro" id="IPR027417">
    <property type="entry name" value="P-loop_NTPase"/>
</dbReference>
<evidence type="ECO:0000313" key="21">
    <source>
        <dbReference type="Proteomes" id="UP001430796"/>
    </source>
</evidence>
<evidence type="ECO:0000313" key="20">
    <source>
        <dbReference type="EMBL" id="MCF7223796.1"/>
    </source>
</evidence>
<evidence type="ECO:0000256" key="1">
    <source>
        <dbReference type="ARBA" id="ARBA00022722"/>
    </source>
</evidence>
<keyword evidence="11 15" id="KW-0234">DNA repair</keyword>
<feature type="active site" description="For nuclease activity" evidence="15">
    <location>
        <position position="1123"/>
    </location>
</feature>
<dbReference type="EC" id="3.1.11.5" evidence="15"/>
<comment type="catalytic activity">
    <reaction evidence="15">
        <text>Exonucleolytic cleavage (in the presence of ATP) in either 5'- to 3'- or 3'- to 5'-direction to yield 5'-phosphooligonucleotides.</text>
        <dbReference type="EC" id="3.1.11.5"/>
    </reaction>
</comment>
<feature type="region of interest" description="Nuclease activity, interacts with RecD and RecA" evidence="15">
    <location>
        <begin position="930"/>
        <end position="1259"/>
    </location>
</feature>
<evidence type="ECO:0000256" key="11">
    <source>
        <dbReference type="ARBA" id="ARBA00023204"/>
    </source>
</evidence>
<dbReference type="InterPro" id="IPR000212">
    <property type="entry name" value="DNA_helicase_UvrD/REP"/>
</dbReference>
<reference evidence="20" key="1">
    <citation type="submission" date="2022-01" db="EMBL/GenBank/DDBJ databases">
        <title>Lysobacter chinensis sp. nov., a bacterium isolated from cow dung compost.</title>
        <authorList>
            <person name="Liu Y."/>
        </authorList>
    </citation>
    <scope>NUCLEOTIDE SEQUENCE</scope>
    <source>
        <strain evidence="20">TLK-CK17</strain>
    </source>
</reference>
<dbReference type="InterPro" id="IPR014017">
    <property type="entry name" value="DNA_helicase_UvrD-like_C"/>
</dbReference>
<comment type="subunit">
    <text evidence="15">Heterotrimer of RecB, RecC and RecD. All subunits contribute to DNA-binding. Interacts with RecA.</text>
</comment>
<feature type="region of interest" description="DNA-binding and helicase activity, interacts with RecC" evidence="15">
    <location>
        <begin position="1"/>
        <end position="898"/>
    </location>
</feature>
<evidence type="ECO:0000256" key="9">
    <source>
        <dbReference type="ARBA" id="ARBA00022842"/>
    </source>
</evidence>
<dbReference type="InterPro" id="IPR014016">
    <property type="entry name" value="UvrD-like_ATP-bd"/>
</dbReference>
<comment type="similarity">
    <text evidence="15">Belongs to the helicase family. UvrD subfamily.</text>
</comment>
<gene>
    <name evidence="15" type="primary">recB</name>
    <name evidence="20" type="ORF">L3V18_18770</name>
</gene>
<feature type="region of interest" description="Disordered" evidence="17">
    <location>
        <begin position="1234"/>
        <end position="1259"/>
    </location>
</feature>
<comment type="caution">
    <text evidence="20">The sequence shown here is derived from an EMBL/GenBank/DDBJ whole genome shotgun (WGS) entry which is preliminary data.</text>
</comment>
<evidence type="ECO:0000256" key="15">
    <source>
        <dbReference type="HAMAP-Rule" id="MF_01485"/>
    </source>
</evidence>
<evidence type="ECO:0000256" key="8">
    <source>
        <dbReference type="ARBA" id="ARBA00022840"/>
    </source>
</evidence>
<dbReference type="Pfam" id="PF12705">
    <property type="entry name" value="PDDEXK_1"/>
    <property type="match status" value="1"/>
</dbReference>
<dbReference type="Gene3D" id="1.10.3170.10">
    <property type="entry name" value="Recbcd, chain B, domain 2"/>
    <property type="match status" value="1"/>
</dbReference>
<dbReference type="EC" id="5.6.2.4" evidence="15"/>
<evidence type="ECO:0000256" key="16">
    <source>
        <dbReference type="PROSITE-ProRule" id="PRU00560"/>
    </source>
</evidence>
<dbReference type="InterPro" id="IPR011604">
    <property type="entry name" value="PDDEXK-like_dom_sf"/>
</dbReference>
<dbReference type="PROSITE" id="PS51198">
    <property type="entry name" value="UVRD_HELICASE_ATP_BIND"/>
    <property type="match status" value="1"/>
</dbReference>
<comment type="cofactor">
    <cofactor evidence="15">
        <name>Mg(2+)</name>
        <dbReference type="ChEBI" id="CHEBI:18420"/>
    </cofactor>
    <text evidence="15">Binds 1 Mg(2+) ion per subunit.</text>
</comment>
<keyword evidence="8 15" id="KW-0067">ATP-binding</keyword>
<dbReference type="PROSITE" id="PS51217">
    <property type="entry name" value="UVRD_HELICASE_CTER"/>
    <property type="match status" value="1"/>
</dbReference>
<dbReference type="Proteomes" id="UP001430796">
    <property type="component" value="Unassembled WGS sequence"/>
</dbReference>
<comment type="catalytic activity">
    <reaction evidence="14 15">
        <text>ATP + H2O = ADP + phosphate + H(+)</text>
        <dbReference type="Rhea" id="RHEA:13065"/>
        <dbReference type="ChEBI" id="CHEBI:15377"/>
        <dbReference type="ChEBI" id="CHEBI:15378"/>
        <dbReference type="ChEBI" id="CHEBI:30616"/>
        <dbReference type="ChEBI" id="CHEBI:43474"/>
        <dbReference type="ChEBI" id="CHEBI:456216"/>
        <dbReference type="EC" id="5.6.2.4"/>
    </reaction>
</comment>
<accession>A0ABS9HZ15</accession>